<dbReference type="AlphaFoldDB" id="A0A0D2E904"/>
<name>A0A0D2E904_CLAB1</name>
<dbReference type="GeneID" id="27705735"/>
<organism evidence="1 2">
    <name type="scientific">Cladophialophora bantiana (strain ATCC 10958 / CBS 173.52 / CDC B-1940 / NIH 8579)</name>
    <name type="common">Xylohypha bantiana</name>
    <dbReference type="NCBI Taxonomy" id="1442370"/>
    <lineage>
        <taxon>Eukaryota</taxon>
        <taxon>Fungi</taxon>
        <taxon>Dikarya</taxon>
        <taxon>Ascomycota</taxon>
        <taxon>Pezizomycotina</taxon>
        <taxon>Eurotiomycetes</taxon>
        <taxon>Chaetothyriomycetidae</taxon>
        <taxon>Chaetothyriales</taxon>
        <taxon>Herpotrichiellaceae</taxon>
        <taxon>Cladophialophora</taxon>
    </lineage>
</organism>
<keyword evidence="2" id="KW-1185">Reference proteome</keyword>
<sequence>MGFPNAAGLPAFAAIRLLRHCGVQSAGSRSTGDDNFAYYEDPIACGFFMQSGRALSNTANADVQGTNFTFVALNLGCDYQTTRLLSWNRDIKLVKLQWCRQPFTTANEYGSLAPYPVHNLTPDPNPQAALVGTLNTVRGIFNSCLYRNNLNIPTFRNVYGENRSNINPLWWMGAYHVSDLAMMIGIYGIRAGQPSQLETETSAAMQDYVHTFVKKDATKG</sequence>
<dbReference type="Proteomes" id="UP000053789">
    <property type="component" value="Unassembled WGS sequence"/>
</dbReference>
<evidence type="ECO:0008006" key="3">
    <source>
        <dbReference type="Google" id="ProtNLM"/>
    </source>
</evidence>
<dbReference type="RefSeq" id="XP_016613255.1">
    <property type="nucleotide sequence ID" value="XM_016770512.1"/>
</dbReference>
<evidence type="ECO:0000313" key="2">
    <source>
        <dbReference type="Proteomes" id="UP000053789"/>
    </source>
</evidence>
<evidence type="ECO:0000313" key="1">
    <source>
        <dbReference type="EMBL" id="KIW86586.1"/>
    </source>
</evidence>
<dbReference type="InterPro" id="IPR029058">
    <property type="entry name" value="AB_hydrolase_fold"/>
</dbReference>
<dbReference type="HOGENOM" id="CLU_1255852_0_0_1"/>
<protein>
    <recommendedName>
        <fullName evidence="3">Carboxylesterase type B domain-containing protein</fullName>
    </recommendedName>
</protein>
<dbReference type="VEuPathDB" id="FungiDB:Z519_12807"/>
<dbReference type="EMBL" id="KN847022">
    <property type="protein sequence ID" value="KIW86586.1"/>
    <property type="molecule type" value="Genomic_DNA"/>
</dbReference>
<proteinExistence type="predicted"/>
<gene>
    <name evidence="1" type="ORF">Z519_12807</name>
</gene>
<dbReference type="OrthoDB" id="408631at2759"/>
<reference evidence="1" key="1">
    <citation type="submission" date="2015-01" db="EMBL/GenBank/DDBJ databases">
        <title>The Genome Sequence of Cladophialophora bantiana CBS 173.52.</title>
        <authorList>
            <consortium name="The Broad Institute Genomics Platform"/>
            <person name="Cuomo C."/>
            <person name="de Hoog S."/>
            <person name="Gorbushina A."/>
            <person name="Stielow B."/>
            <person name="Teixiera M."/>
            <person name="Abouelleil A."/>
            <person name="Chapman S.B."/>
            <person name="Priest M."/>
            <person name="Young S.K."/>
            <person name="Wortman J."/>
            <person name="Nusbaum C."/>
            <person name="Birren B."/>
        </authorList>
    </citation>
    <scope>NUCLEOTIDE SEQUENCE [LARGE SCALE GENOMIC DNA]</scope>
    <source>
        <strain evidence="1">CBS 173.52</strain>
    </source>
</reference>
<dbReference type="SUPFAM" id="SSF53474">
    <property type="entry name" value="alpha/beta-Hydrolases"/>
    <property type="match status" value="1"/>
</dbReference>
<accession>A0A0D2E904</accession>